<evidence type="ECO:0000313" key="15">
    <source>
        <dbReference type="Proteomes" id="UP000886743"/>
    </source>
</evidence>
<keyword evidence="3" id="KW-0808">Transferase</keyword>
<sequence>MILDFIVKFVYNGLLALVIGAFSAVVGTFIPRRLIHYDRFPFREFRFEQGGRFYHMFGIEKWKLKLPDISEYIKSVFPKKVEPEAAKDRRYFARFAKETCVSELIHFALILTSPIYLVLNWDLDWGIVVMVLEIVANIPFIMVQRYNRPRLVRVAERGNRHSEACGHGEPVEEKV</sequence>
<keyword evidence="7 13" id="KW-0472">Membrane</keyword>
<organism evidence="14 15">
    <name type="scientific">Candidatus Aphodoplasma excrementigallinarum</name>
    <dbReference type="NCBI Taxonomy" id="2840673"/>
    <lineage>
        <taxon>Bacteria</taxon>
        <taxon>Bacillati</taxon>
        <taxon>Bacillota</taxon>
        <taxon>Clostridia</taxon>
        <taxon>Eubacteriales</taxon>
        <taxon>Candidatus Aphodoplasma</taxon>
    </lineage>
</organism>
<evidence type="ECO:0000313" key="14">
    <source>
        <dbReference type="EMBL" id="HIV03200.1"/>
    </source>
</evidence>
<proteinExistence type="inferred from homology"/>
<evidence type="ECO:0000256" key="8">
    <source>
        <dbReference type="ARBA" id="ARBA00023315"/>
    </source>
</evidence>
<dbReference type="EMBL" id="DVOF01000189">
    <property type="protein sequence ID" value="HIV03200.1"/>
    <property type="molecule type" value="Genomic_DNA"/>
</dbReference>
<evidence type="ECO:0000256" key="13">
    <source>
        <dbReference type="SAM" id="Phobius"/>
    </source>
</evidence>
<protein>
    <recommendedName>
        <fullName evidence="11">Glycosyl-4,4'-diaponeurosporenoate acyltransferase</fullName>
    </recommendedName>
</protein>
<reference evidence="14" key="2">
    <citation type="journal article" date="2021" name="PeerJ">
        <title>Extensive microbial diversity within the chicken gut microbiome revealed by metagenomics and culture.</title>
        <authorList>
            <person name="Gilroy R."/>
            <person name="Ravi A."/>
            <person name="Getino M."/>
            <person name="Pursley I."/>
            <person name="Horton D.L."/>
            <person name="Alikhan N.F."/>
            <person name="Baker D."/>
            <person name="Gharbi K."/>
            <person name="Hall N."/>
            <person name="Watson M."/>
            <person name="Adriaenssens E.M."/>
            <person name="Foster-Nyarko E."/>
            <person name="Jarju S."/>
            <person name="Secka A."/>
            <person name="Antonio M."/>
            <person name="Oren A."/>
            <person name="Chaudhuri R.R."/>
            <person name="La Ragione R."/>
            <person name="Hildebrand F."/>
            <person name="Pallen M.J."/>
        </authorList>
    </citation>
    <scope>NUCLEOTIDE SEQUENCE</scope>
    <source>
        <strain evidence="14">4920</strain>
    </source>
</reference>
<feature type="transmembrane region" description="Helical" evidence="13">
    <location>
        <begin position="6"/>
        <end position="30"/>
    </location>
</feature>
<name>A0A9D1NHW7_9FIRM</name>
<dbReference type="Pfam" id="PF18927">
    <property type="entry name" value="CrtO"/>
    <property type="match status" value="1"/>
</dbReference>
<evidence type="ECO:0000256" key="12">
    <source>
        <dbReference type="ARBA" id="ARBA00025324"/>
    </source>
</evidence>
<evidence type="ECO:0000256" key="10">
    <source>
        <dbReference type="ARBA" id="ARBA00023603"/>
    </source>
</evidence>
<evidence type="ECO:0000256" key="3">
    <source>
        <dbReference type="ARBA" id="ARBA00022679"/>
    </source>
</evidence>
<dbReference type="GO" id="GO:0005886">
    <property type="term" value="C:plasma membrane"/>
    <property type="evidence" value="ECO:0007669"/>
    <property type="project" value="UniProtKB-SubCell"/>
</dbReference>
<evidence type="ECO:0000256" key="1">
    <source>
        <dbReference type="ARBA" id="ARBA00004162"/>
    </source>
</evidence>
<comment type="caution">
    <text evidence="14">The sequence shown here is derived from an EMBL/GenBank/DDBJ whole genome shotgun (WGS) entry which is preliminary data.</text>
</comment>
<evidence type="ECO:0000256" key="4">
    <source>
        <dbReference type="ARBA" id="ARBA00022692"/>
    </source>
</evidence>
<keyword evidence="2" id="KW-1003">Cell membrane</keyword>
<keyword evidence="8" id="KW-0012">Acyltransferase</keyword>
<dbReference type="AlphaFoldDB" id="A0A9D1NHW7"/>
<comment type="subcellular location">
    <subcellularLocation>
        <location evidence="1">Cell membrane</location>
        <topology evidence="1">Single-pass membrane protein</topology>
    </subcellularLocation>
</comment>
<feature type="transmembrane region" description="Helical" evidence="13">
    <location>
        <begin position="99"/>
        <end position="119"/>
    </location>
</feature>
<dbReference type="InterPro" id="IPR044021">
    <property type="entry name" value="CrtO"/>
</dbReference>
<comment type="function">
    <text evidence="12">Catalyzes the acylation of glycosyl-4,4'-diaponeurosporenoate, i.e. the esterification of glucose at the C6'' position with the carboxyl group of the C(15) fatty acid 12-methyltetradecanoic acid, to yield staphyloxanthin. This is the last step in the biosynthesis of this orange pigment, present in most staphylococci strains.</text>
</comment>
<gene>
    <name evidence="14" type="ORF">IAC74_06455</name>
</gene>
<evidence type="ECO:0000256" key="5">
    <source>
        <dbReference type="ARBA" id="ARBA00022729"/>
    </source>
</evidence>
<reference evidence="14" key="1">
    <citation type="submission" date="2020-10" db="EMBL/GenBank/DDBJ databases">
        <authorList>
            <person name="Gilroy R."/>
        </authorList>
    </citation>
    <scope>NUCLEOTIDE SEQUENCE</scope>
    <source>
        <strain evidence="14">4920</strain>
    </source>
</reference>
<evidence type="ECO:0000256" key="2">
    <source>
        <dbReference type="ARBA" id="ARBA00022475"/>
    </source>
</evidence>
<accession>A0A9D1NHW7</accession>
<dbReference type="Proteomes" id="UP000886743">
    <property type="component" value="Unassembled WGS sequence"/>
</dbReference>
<evidence type="ECO:0000256" key="6">
    <source>
        <dbReference type="ARBA" id="ARBA00022989"/>
    </source>
</evidence>
<evidence type="ECO:0000256" key="9">
    <source>
        <dbReference type="ARBA" id="ARBA00023588"/>
    </source>
</evidence>
<keyword evidence="4 13" id="KW-0812">Transmembrane</keyword>
<evidence type="ECO:0000256" key="11">
    <source>
        <dbReference type="ARBA" id="ARBA00023667"/>
    </source>
</evidence>
<comment type="similarity">
    <text evidence="10">Belongs to the acyltransferase CrtO family.</text>
</comment>
<keyword evidence="6 13" id="KW-1133">Transmembrane helix</keyword>
<evidence type="ECO:0000256" key="7">
    <source>
        <dbReference type="ARBA" id="ARBA00023136"/>
    </source>
</evidence>
<keyword evidence="5" id="KW-0732">Signal</keyword>
<feature type="transmembrane region" description="Helical" evidence="13">
    <location>
        <begin position="125"/>
        <end position="143"/>
    </location>
</feature>
<dbReference type="GO" id="GO:0016746">
    <property type="term" value="F:acyltransferase activity"/>
    <property type="evidence" value="ECO:0007669"/>
    <property type="project" value="UniProtKB-KW"/>
</dbReference>
<comment type="pathway">
    <text evidence="9">Carotenoid biosynthesis; staphyloxanthin biosynthesis; staphyloxanthin from farnesyl diphosphate: step 5/5.</text>
</comment>